<dbReference type="RefSeq" id="WP_167073314.1">
    <property type="nucleotide sequence ID" value="NZ_JAAOZC010000004.1"/>
</dbReference>
<keyword evidence="3" id="KW-1185">Reference proteome</keyword>
<dbReference type="InterPro" id="IPR011251">
    <property type="entry name" value="Luciferase-like_dom"/>
</dbReference>
<dbReference type="InterPro" id="IPR050766">
    <property type="entry name" value="Bact_Lucif_Oxidored"/>
</dbReference>
<dbReference type="PANTHER" id="PTHR30137">
    <property type="entry name" value="LUCIFERASE-LIKE MONOOXYGENASE"/>
    <property type="match status" value="1"/>
</dbReference>
<evidence type="ECO:0000313" key="3">
    <source>
        <dbReference type="Proteomes" id="UP000727456"/>
    </source>
</evidence>
<dbReference type="InterPro" id="IPR036661">
    <property type="entry name" value="Luciferase-like_sf"/>
</dbReference>
<dbReference type="SUPFAM" id="SSF51679">
    <property type="entry name" value="Bacterial luciferase-like"/>
    <property type="match status" value="1"/>
</dbReference>
<dbReference type="GO" id="GO:0052601">
    <property type="term" value="F:limonene 1,2-monooxygenase [NAD(P)H) activity"/>
    <property type="evidence" value="ECO:0007669"/>
    <property type="project" value="UniProtKB-EC"/>
</dbReference>
<proteinExistence type="predicted"/>
<feature type="domain" description="Luciferase-like" evidence="1">
    <location>
        <begin position="1"/>
        <end position="300"/>
    </location>
</feature>
<comment type="caution">
    <text evidence="2">The sequence shown here is derived from an EMBL/GenBank/DDBJ whole genome shotgun (WGS) entry which is preliminary data.</text>
</comment>
<dbReference type="Pfam" id="PF00296">
    <property type="entry name" value="Bac_luciferase"/>
    <property type="match status" value="1"/>
</dbReference>
<sequence length="354" mass="39528">MRFGLFSNGQGIREYDRTVDAWAADVAEIVLCEQLGMEEAWVSEHRASFLPDALPVPELMITKAAALTERIVMGTAVRRLGFYDPTQVAREAACTDILTDGRYVLGAGSGPCAADVDQHAAALEALNLISRCFEEEQPFDHIGKYYQHKGVAIWPKPISRKLPIAVASTTQPLIAEAARRGWRLLTSQWASAKTISRLTTMFKDTLEGLGQPARPQDITATRGLYIADTDERAFAEVVPALRRHLDYTRKYFDFSLADFRRPGEDYSDMTVEKLIEDGLLFIGSPDTVREKIEDFYEKSGGFGQFLIVGGKDWGKEEQRIRSFELFATKVMPHLRHLGAEEGQASVLPRAHVMA</sequence>
<keyword evidence="2" id="KW-0560">Oxidoreductase</keyword>
<evidence type="ECO:0000313" key="2">
    <source>
        <dbReference type="EMBL" id="NIJ08500.1"/>
    </source>
</evidence>
<name>A0ABX0TXK6_9SPHN</name>
<gene>
    <name evidence="2" type="ORF">FHS31_002117</name>
</gene>
<organism evidence="2 3">
    <name type="scientific">Sphingomonas vulcanisoli</name>
    <dbReference type="NCBI Taxonomy" id="1658060"/>
    <lineage>
        <taxon>Bacteria</taxon>
        <taxon>Pseudomonadati</taxon>
        <taxon>Pseudomonadota</taxon>
        <taxon>Alphaproteobacteria</taxon>
        <taxon>Sphingomonadales</taxon>
        <taxon>Sphingomonadaceae</taxon>
        <taxon>Sphingomonas</taxon>
    </lineage>
</organism>
<protein>
    <submittedName>
        <fullName evidence="2">Limonene 1,2-monooxygenase</fullName>
        <ecNumber evidence="2">1.14.13.107</ecNumber>
    </submittedName>
</protein>
<dbReference type="Gene3D" id="3.20.20.30">
    <property type="entry name" value="Luciferase-like domain"/>
    <property type="match status" value="1"/>
</dbReference>
<dbReference type="Proteomes" id="UP000727456">
    <property type="component" value="Unassembled WGS sequence"/>
</dbReference>
<dbReference type="EMBL" id="JAAOZC010000004">
    <property type="protein sequence ID" value="NIJ08500.1"/>
    <property type="molecule type" value="Genomic_DNA"/>
</dbReference>
<reference evidence="2 3" key="1">
    <citation type="submission" date="2020-03" db="EMBL/GenBank/DDBJ databases">
        <title>Genomic Encyclopedia of Type Strains, Phase III (KMG-III): the genomes of soil and plant-associated and newly described type strains.</title>
        <authorList>
            <person name="Whitman W."/>
        </authorList>
    </citation>
    <scope>NUCLEOTIDE SEQUENCE [LARGE SCALE GENOMIC DNA]</scope>
    <source>
        <strain evidence="2 3">CECT 8804</strain>
    </source>
</reference>
<dbReference type="PANTHER" id="PTHR30137:SF6">
    <property type="entry name" value="LUCIFERASE-LIKE MONOOXYGENASE"/>
    <property type="match status" value="1"/>
</dbReference>
<accession>A0ABX0TXK6</accession>
<evidence type="ECO:0000259" key="1">
    <source>
        <dbReference type="Pfam" id="PF00296"/>
    </source>
</evidence>
<dbReference type="EC" id="1.14.13.107" evidence="2"/>